<keyword evidence="10" id="KW-1185">Reference proteome</keyword>
<dbReference type="GO" id="GO:0008137">
    <property type="term" value="F:NADH dehydrogenase (ubiquinone) activity"/>
    <property type="evidence" value="ECO:0007669"/>
    <property type="project" value="InterPro"/>
</dbReference>
<gene>
    <name evidence="7" type="primary">nuoA</name>
    <name evidence="9" type="ORF">EDM56_24615</name>
</gene>
<keyword evidence="7" id="KW-1003">Cell membrane</keyword>
<dbReference type="PANTHER" id="PTHR11058">
    <property type="entry name" value="NADH-UBIQUINONE OXIDOREDUCTASE CHAIN 3"/>
    <property type="match status" value="1"/>
</dbReference>
<comment type="similarity">
    <text evidence="2 7 8">Belongs to the complex I subunit 3 family.</text>
</comment>
<evidence type="ECO:0000256" key="5">
    <source>
        <dbReference type="ARBA" id="ARBA00022989"/>
    </source>
</evidence>
<dbReference type="InterPro" id="IPR000440">
    <property type="entry name" value="NADH_UbQ/plastoQ_OxRdtase_su3"/>
</dbReference>
<feature type="transmembrane region" description="Helical" evidence="7">
    <location>
        <begin position="92"/>
        <end position="115"/>
    </location>
</feature>
<dbReference type="Pfam" id="PF00507">
    <property type="entry name" value="Oxidored_q4"/>
    <property type="match status" value="1"/>
</dbReference>
<name>A0A3M8D1U6_9BACL</name>
<feature type="transmembrane region" description="Helical" evidence="7">
    <location>
        <begin position="65"/>
        <end position="86"/>
    </location>
</feature>
<dbReference type="HAMAP" id="MF_01394">
    <property type="entry name" value="NDH1_NuoA"/>
    <property type="match status" value="1"/>
</dbReference>
<dbReference type="InterPro" id="IPR023043">
    <property type="entry name" value="NAD(P)H_OxRDtase_bac/plastid"/>
</dbReference>
<evidence type="ECO:0000256" key="1">
    <source>
        <dbReference type="ARBA" id="ARBA00004141"/>
    </source>
</evidence>
<organism evidence="9 10">
    <name type="scientific">Brevibacillus fluminis</name>
    <dbReference type="NCBI Taxonomy" id="511487"/>
    <lineage>
        <taxon>Bacteria</taxon>
        <taxon>Bacillati</taxon>
        <taxon>Bacillota</taxon>
        <taxon>Bacilli</taxon>
        <taxon>Bacillales</taxon>
        <taxon>Paenibacillaceae</taxon>
        <taxon>Brevibacillus</taxon>
    </lineage>
</organism>
<reference evidence="9 10" key="1">
    <citation type="submission" date="2018-10" db="EMBL/GenBank/DDBJ databases">
        <title>Phylogenomics of Brevibacillus.</title>
        <authorList>
            <person name="Dunlap C."/>
        </authorList>
    </citation>
    <scope>NUCLEOTIDE SEQUENCE [LARGE SCALE GENOMIC DNA]</scope>
    <source>
        <strain evidence="9 10">JCM 15716</strain>
    </source>
</reference>
<dbReference type="GO" id="GO:0048038">
    <property type="term" value="F:quinone binding"/>
    <property type="evidence" value="ECO:0007669"/>
    <property type="project" value="UniProtKB-KW"/>
</dbReference>
<evidence type="ECO:0000256" key="8">
    <source>
        <dbReference type="RuleBase" id="RU003639"/>
    </source>
</evidence>
<dbReference type="Proteomes" id="UP000271031">
    <property type="component" value="Unassembled WGS sequence"/>
</dbReference>
<comment type="subunit">
    <text evidence="7">NDH-1 is composed of 14 different subunits. Subunits NuoA, H, J, K, L, M, N constitute the membrane sector of the complex.</text>
</comment>
<evidence type="ECO:0000313" key="10">
    <source>
        <dbReference type="Proteomes" id="UP000271031"/>
    </source>
</evidence>
<evidence type="ECO:0000256" key="7">
    <source>
        <dbReference type="HAMAP-Rule" id="MF_01394"/>
    </source>
</evidence>
<protein>
    <recommendedName>
        <fullName evidence="7">NADH-quinone oxidoreductase subunit A</fullName>
        <ecNumber evidence="7">7.1.1.-</ecNumber>
    </recommendedName>
    <alternativeName>
        <fullName evidence="7">NADH dehydrogenase I subunit A</fullName>
    </alternativeName>
    <alternativeName>
        <fullName evidence="7">NDH-1 subunit A</fullName>
    </alternativeName>
    <alternativeName>
        <fullName evidence="7">NUO1</fullName>
    </alternativeName>
</protein>
<sequence>MSAIYTNNYVIVAIFILLGVLLPVATVSIIGPLVRPSNPSAEKTTTYESGNIPVGDSWVRFNVKYYIFALLFVIFDVETLFLYPWAVAYNQLGLFALVEMVIFIVLLVIGLVYAWRKKVLEWN</sequence>
<dbReference type="PANTHER" id="PTHR11058:SF9">
    <property type="entry name" value="NADH-UBIQUINONE OXIDOREDUCTASE CHAIN 3"/>
    <property type="match status" value="1"/>
</dbReference>
<keyword evidence="5 7" id="KW-1133">Transmembrane helix</keyword>
<feature type="transmembrane region" description="Helical" evidence="7">
    <location>
        <begin position="12"/>
        <end position="34"/>
    </location>
</feature>
<evidence type="ECO:0000256" key="4">
    <source>
        <dbReference type="ARBA" id="ARBA00022692"/>
    </source>
</evidence>
<comment type="function">
    <text evidence="7">NDH-1 shuttles electrons from NADH, via FMN and iron-sulfur (Fe-S) centers, to quinones in the respiratory chain. The immediate electron acceptor for the enzyme in this species is believed to be a menaquinone. Couples the redox reaction to proton translocation (for every two electrons transferred, four hydrogen ions are translocated across the cytoplasmic membrane), and thus conserves the redox energy in a proton gradient.</text>
</comment>
<keyword evidence="3 7" id="KW-0813">Transport</keyword>
<keyword evidence="7" id="KW-1278">Translocase</keyword>
<dbReference type="GO" id="GO:0030964">
    <property type="term" value="C:NADH dehydrogenase complex"/>
    <property type="evidence" value="ECO:0007669"/>
    <property type="project" value="TreeGrafter"/>
</dbReference>
<dbReference type="GO" id="GO:0005886">
    <property type="term" value="C:plasma membrane"/>
    <property type="evidence" value="ECO:0007669"/>
    <property type="project" value="UniProtKB-SubCell"/>
</dbReference>
<dbReference type="GO" id="GO:0050136">
    <property type="term" value="F:NADH dehydrogenase (quinone) (non-electrogenic) activity"/>
    <property type="evidence" value="ECO:0007669"/>
    <property type="project" value="UniProtKB-UniRule"/>
</dbReference>
<dbReference type="EMBL" id="RHHQ01000021">
    <property type="protein sequence ID" value="RNB82050.1"/>
    <property type="molecule type" value="Genomic_DNA"/>
</dbReference>
<accession>A0A3M8D1U6</accession>
<dbReference type="AlphaFoldDB" id="A0A3M8D1U6"/>
<dbReference type="OrthoDB" id="9791970at2"/>
<dbReference type="EC" id="7.1.1.-" evidence="7"/>
<keyword evidence="4 7" id="KW-0812">Transmembrane</keyword>
<dbReference type="NCBIfam" id="NF005839">
    <property type="entry name" value="PRK07756.1"/>
    <property type="match status" value="1"/>
</dbReference>
<keyword evidence="7 8" id="KW-0520">NAD</keyword>
<keyword evidence="7 8" id="KW-0874">Quinone</keyword>
<evidence type="ECO:0000313" key="9">
    <source>
        <dbReference type="EMBL" id="RNB82050.1"/>
    </source>
</evidence>
<comment type="caution">
    <text evidence="9">The sequence shown here is derived from an EMBL/GenBank/DDBJ whole genome shotgun (WGS) entry which is preliminary data.</text>
</comment>
<dbReference type="InterPro" id="IPR038430">
    <property type="entry name" value="NDAH_ubi_oxred_su3_sf"/>
</dbReference>
<dbReference type="Gene3D" id="1.20.58.1610">
    <property type="entry name" value="NADH:ubiquinone/plastoquinone oxidoreductase, chain 3"/>
    <property type="match status" value="1"/>
</dbReference>
<keyword evidence="6 7" id="KW-0472">Membrane</keyword>
<evidence type="ECO:0000256" key="3">
    <source>
        <dbReference type="ARBA" id="ARBA00022448"/>
    </source>
</evidence>
<comment type="subcellular location">
    <subcellularLocation>
        <location evidence="7 8">Cell membrane</location>
        <topology evidence="7 8">Multi-pass membrane protein</topology>
    </subcellularLocation>
    <subcellularLocation>
        <location evidence="1">Membrane</location>
        <topology evidence="1">Multi-pass membrane protein</topology>
    </subcellularLocation>
</comment>
<dbReference type="RefSeq" id="WP_122920584.1">
    <property type="nucleotide sequence ID" value="NZ_CM125436.1"/>
</dbReference>
<evidence type="ECO:0000256" key="6">
    <source>
        <dbReference type="ARBA" id="ARBA00023136"/>
    </source>
</evidence>
<evidence type="ECO:0000256" key="2">
    <source>
        <dbReference type="ARBA" id="ARBA00008472"/>
    </source>
</evidence>
<proteinExistence type="inferred from homology"/>
<comment type="catalytic activity">
    <reaction evidence="7 8">
        <text>a quinone + NADH + 5 H(+)(in) = a quinol + NAD(+) + 4 H(+)(out)</text>
        <dbReference type="Rhea" id="RHEA:57888"/>
        <dbReference type="ChEBI" id="CHEBI:15378"/>
        <dbReference type="ChEBI" id="CHEBI:24646"/>
        <dbReference type="ChEBI" id="CHEBI:57540"/>
        <dbReference type="ChEBI" id="CHEBI:57945"/>
        <dbReference type="ChEBI" id="CHEBI:132124"/>
    </reaction>
</comment>